<dbReference type="Ensembl" id="ENSSHBT00005013775.1">
    <property type="protein sequence ID" value="ENSSHBP00005011440.1"/>
    <property type="gene ID" value="ENSSHBG00005009956.1"/>
</dbReference>
<reference evidence="1" key="3">
    <citation type="submission" date="2025-09" db="UniProtKB">
        <authorList>
            <consortium name="Ensembl"/>
        </authorList>
    </citation>
    <scope>IDENTIFICATION</scope>
</reference>
<name>A0A672U944_STRHB</name>
<evidence type="ECO:0000313" key="2">
    <source>
        <dbReference type="Proteomes" id="UP000472266"/>
    </source>
</evidence>
<proteinExistence type="predicted"/>
<sequence length="71" mass="7618">CRPLISFFSVAKASEKWWRTPVVPATQEAEPAGSLEPRSSGLQCAIGIAPANSHCSVAWAAQRDAGSFFLR</sequence>
<dbReference type="Proteomes" id="UP000472266">
    <property type="component" value="Chromosome 1"/>
</dbReference>
<reference evidence="1" key="2">
    <citation type="submission" date="2025-08" db="UniProtKB">
        <authorList>
            <consortium name="Ensembl"/>
        </authorList>
    </citation>
    <scope>IDENTIFICATION</scope>
</reference>
<evidence type="ECO:0000313" key="1">
    <source>
        <dbReference type="Ensembl" id="ENSSHBP00005011440.1"/>
    </source>
</evidence>
<reference evidence="1 2" key="1">
    <citation type="submission" date="2019-11" db="EMBL/GenBank/DDBJ databases">
        <title>Strigops habroptila (kakapo) genome, bStrHab1, primary haplotype, v2.</title>
        <authorList>
            <person name="Jarvis E.D."/>
            <person name="Howard J."/>
            <person name="Rhie A."/>
            <person name="Phillippy A."/>
            <person name="Korlach J."/>
            <person name="Digby A."/>
            <person name="Iorns D."/>
            <person name="Eason D."/>
            <person name="Robertson B."/>
            <person name="Raemaekers T."/>
            <person name="Howe K."/>
            <person name="Lewin H."/>
            <person name="Damas J."/>
            <person name="Hastie A."/>
            <person name="Tracey A."/>
            <person name="Chow W."/>
            <person name="Fedrigo O."/>
        </authorList>
    </citation>
    <scope>NUCLEOTIDE SEQUENCE [LARGE SCALE GENOMIC DNA]</scope>
</reference>
<dbReference type="AlphaFoldDB" id="A0A672U944"/>
<organism evidence="1 2">
    <name type="scientific">Strigops habroptila</name>
    <name type="common">Kakapo</name>
    <dbReference type="NCBI Taxonomy" id="2489341"/>
    <lineage>
        <taxon>Eukaryota</taxon>
        <taxon>Metazoa</taxon>
        <taxon>Chordata</taxon>
        <taxon>Craniata</taxon>
        <taxon>Vertebrata</taxon>
        <taxon>Euteleostomi</taxon>
        <taxon>Archelosauria</taxon>
        <taxon>Archosauria</taxon>
        <taxon>Dinosauria</taxon>
        <taxon>Saurischia</taxon>
        <taxon>Theropoda</taxon>
        <taxon>Coelurosauria</taxon>
        <taxon>Aves</taxon>
        <taxon>Neognathae</taxon>
        <taxon>Neoaves</taxon>
        <taxon>Telluraves</taxon>
        <taxon>Australaves</taxon>
        <taxon>Psittaciformes</taxon>
        <taxon>Psittacidae</taxon>
        <taxon>Strigops</taxon>
    </lineage>
</organism>
<protein>
    <submittedName>
        <fullName evidence="1">Uncharacterized protein</fullName>
    </submittedName>
</protein>
<keyword evidence="2" id="KW-1185">Reference proteome</keyword>
<dbReference type="GeneTree" id="ENSGT01050000245614"/>
<accession>A0A672U944</accession>
<dbReference type="InParanoid" id="A0A672U944"/>